<dbReference type="GO" id="GO:0006355">
    <property type="term" value="P:regulation of DNA-templated transcription"/>
    <property type="evidence" value="ECO:0007669"/>
    <property type="project" value="InterPro"/>
</dbReference>
<dbReference type="PROSITE" id="PS50005">
    <property type="entry name" value="TPR"/>
    <property type="match status" value="1"/>
</dbReference>
<evidence type="ECO:0000259" key="7">
    <source>
        <dbReference type="PROSITE" id="PS51755"/>
    </source>
</evidence>
<dbReference type="SUPFAM" id="SSF48452">
    <property type="entry name" value="TPR-like"/>
    <property type="match status" value="3"/>
</dbReference>
<dbReference type="CDD" id="cd15831">
    <property type="entry name" value="BTAD"/>
    <property type="match status" value="1"/>
</dbReference>
<evidence type="ECO:0000256" key="6">
    <source>
        <dbReference type="PROSITE-ProRule" id="PRU01091"/>
    </source>
</evidence>
<keyword evidence="2" id="KW-0805">Transcription regulation</keyword>
<feature type="repeat" description="TPR" evidence="5">
    <location>
        <begin position="855"/>
        <end position="888"/>
    </location>
</feature>
<keyword evidence="9" id="KW-1185">Reference proteome</keyword>
<keyword evidence="4" id="KW-0804">Transcription</keyword>
<keyword evidence="3 6" id="KW-0238">DNA-binding</keyword>
<dbReference type="SUPFAM" id="SSF52540">
    <property type="entry name" value="P-loop containing nucleoside triphosphate hydrolases"/>
    <property type="match status" value="1"/>
</dbReference>
<dbReference type="GO" id="GO:0000160">
    <property type="term" value="P:phosphorelay signal transduction system"/>
    <property type="evidence" value="ECO:0007669"/>
    <property type="project" value="InterPro"/>
</dbReference>
<organism evidence="8 9">
    <name type="scientific">Umezawaea tangerina</name>
    <dbReference type="NCBI Taxonomy" id="84725"/>
    <lineage>
        <taxon>Bacteria</taxon>
        <taxon>Bacillati</taxon>
        <taxon>Actinomycetota</taxon>
        <taxon>Actinomycetes</taxon>
        <taxon>Pseudonocardiales</taxon>
        <taxon>Pseudonocardiaceae</taxon>
        <taxon>Umezawaea</taxon>
    </lineage>
</organism>
<keyword evidence="5" id="KW-0802">TPR repeat</keyword>
<dbReference type="PANTHER" id="PTHR35807">
    <property type="entry name" value="TRANSCRIPTIONAL REGULATOR REDD-RELATED"/>
    <property type="match status" value="1"/>
</dbReference>
<dbReference type="GO" id="GO:0043531">
    <property type="term" value="F:ADP binding"/>
    <property type="evidence" value="ECO:0007669"/>
    <property type="project" value="InterPro"/>
</dbReference>
<dbReference type="SMART" id="SM00028">
    <property type="entry name" value="TPR"/>
    <property type="match status" value="5"/>
</dbReference>
<gene>
    <name evidence="8" type="ORF">CLV43_11488</name>
</gene>
<dbReference type="Pfam" id="PF13424">
    <property type="entry name" value="TPR_12"/>
    <property type="match status" value="1"/>
</dbReference>
<evidence type="ECO:0000256" key="3">
    <source>
        <dbReference type="ARBA" id="ARBA00023125"/>
    </source>
</evidence>
<dbReference type="AlphaFoldDB" id="A0A2T0SP33"/>
<dbReference type="Pfam" id="PF03704">
    <property type="entry name" value="BTAD"/>
    <property type="match status" value="1"/>
</dbReference>
<dbReference type="PANTHER" id="PTHR35807:SF1">
    <property type="entry name" value="TRANSCRIPTIONAL REGULATOR REDD"/>
    <property type="match status" value="1"/>
</dbReference>
<feature type="DNA-binding region" description="OmpR/PhoB-type" evidence="6">
    <location>
        <begin position="4"/>
        <end position="108"/>
    </location>
</feature>
<feature type="domain" description="OmpR/PhoB-type" evidence="7">
    <location>
        <begin position="4"/>
        <end position="108"/>
    </location>
</feature>
<dbReference type="PROSITE" id="PS51755">
    <property type="entry name" value="OMPR_PHOB"/>
    <property type="match status" value="1"/>
</dbReference>
<name>A0A2T0SP33_9PSEU</name>
<dbReference type="SMART" id="SM01043">
    <property type="entry name" value="BTAD"/>
    <property type="match status" value="1"/>
</dbReference>
<dbReference type="InterPro" id="IPR027417">
    <property type="entry name" value="P-loop_NTPase"/>
</dbReference>
<comment type="caution">
    <text evidence="8">The sequence shown here is derived from an EMBL/GenBank/DDBJ whole genome shotgun (WGS) entry which is preliminary data.</text>
</comment>
<comment type="similarity">
    <text evidence="1">Belongs to the AfsR/DnrI/RedD regulatory family.</text>
</comment>
<evidence type="ECO:0000256" key="4">
    <source>
        <dbReference type="ARBA" id="ARBA00023163"/>
    </source>
</evidence>
<dbReference type="InterPro" id="IPR019734">
    <property type="entry name" value="TPR_rpt"/>
</dbReference>
<reference evidence="8 9" key="1">
    <citation type="submission" date="2018-03" db="EMBL/GenBank/DDBJ databases">
        <title>Genomic Encyclopedia of Archaeal and Bacterial Type Strains, Phase II (KMG-II): from individual species to whole genera.</title>
        <authorList>
            <person name="Goeker M."/>
        </authorList>
    </citation>
    <scope>NUCLEOTIDE SEQUENCE [LARGE SCALE GENOMIC DNA]</scope>
    <source>
        <strain evidence="8 9">DSM 44720</strain>
    </source>
</reference>
<proteinExistence type="inferred from homology"/>
<dbReference type="GO" id="GO:0003677">
    <property type="term" value="F:DNA binding"/>
    <property type="evidence" value="ECO:0007669"/>
    <property type="project" value="UniProtKB-UniRule"/>
</dbReference>
<dbReference type="InterPro" id="IPR016032">
    <property type="entry name" value="Sig_transdc_resp-reg_C-effctor"/>
</dbReference>
<dbReference type="SMART" id="SM00862">
    <property type="entry name" value="Trans_reg_C"/>
    <property type="match status" value="1"/>
</dbReference>
<evidence type="ECO:0000256" key="5">
    <source>
        <dbReference type="PROSITE-ProRule" id="PRU00339"/>
    </source>
</evidence>
<evidence type="ECO:0000313" key="8">
    <source>
        <dbReference type="EMBL" id="PRY35170.1"/>
    </source>
</evidence>
<dbReference type="InterPro" id="IPR036388">
    <property type="entry name" value="WH-like_DNA-bd_sf"/>
</dbReference>
<dbReference type="SUPFAM" id="SSF46894">
    <property type="entry name" value="C-terminal effector domain of the bipartite response regulators"/>
    <property type="match status" value="1"/>
</dbReference>
<evidence type="ECO:0000313" key="9">
    <source>
        <dbReference type="Proteomes" id="UP000239494"/>
    </source>
</evidence>
<evidence type="ECO:0000256" key="2">
    <source>
        <dbReference type="ARBA" id="ARBA00023015"/>
    </source>
</evidence>
<dbReference type="InterPro" id="IPR051677">
    <property type="entry name" value="AfsR-DnrI-RedD_regulator"/>
</dbReference>
<accession>A0A2T0SP33</accession>
<dbReference type="EMBL" id="PVTF01000014">
    <property type="protein sequence ID" value="PRY35170.1"/>
    <property type="molecule type" value="Genomic_DNA"/>
</dbReference>
<dbReference type="InterPro" id="IPR005158">
    <property type="entry name" value="BTAD"/>
</dbReference>
<dbReference type="Pfam" id="PF00486">
    <property type="entry name" value="Trans_reg_C"/>
    <property type="match status" value="1"/>
</dbReference>
<dbReference type="InterPro" id="IPR011990">
    <property type="entry name" value="TPR-like_helical_dom_sf"/>
</dbReference>
<dbReference type="Gene3D" id="3.40.50.300">
    <property type="entry name" value="P-loop containing nucleotide triphosphate hydrolases"/>
    <property type="match status" value="1"/>
</dbReference>
<protein>
    <submittedName>
        <fullName evidence="8">DNA-binding SARP family transcriptional activator</fullName>
    </submittedName>
</protein>
<dbReference type="Gene3D" id="1.25.40.10">
    <property type="entry name" value="Tetratricopeptide repeat domain"/>
    <property type="match status" value="2"/>
</dbReference>
<dbReference type="PRINTS" id="PR00364">
    <property type="entry name" value="DISEASERSIST"/>
</dbReference>
<dbReference type="InterPro" id="IPR001867">
    <property type="entry name" value="OmpR/PhoB-type_DNA-bd"/>
</dbReference>
<sequence>MMPAAYDDLAGLRFSVLGPVRVWRGDEELDLGPPQQRLILAVLLVHAGQPVPLSELIGALWGEDAPASAANVVHRNVGQLRRVLEPGLPLRATGEWLLRDGGGYRLRVDEECADVPRFRLLVGRAREAVTREDPDAAVRLFVEALGLWHDRCAAGLRRSAGAEPGFAALDRECLSAAAEMADVALECGAAGEVLDLLRVLAPLDPLNEELHARLVLVLAAEGHRAEALAVHRAVVGRLVDELGIDPGPRLRAAHEQLLGDDGQDGRRDQVIDLIRPAQLPNDLPTFSGRDAELAGMLTALHDEHHPMALALIDGMPGAGKTTVAVRFAREAADAFPDGQLFVNLRGFDPSGSVMGTAEALRGFLYALGMPSNRIPPDLDAQTGLYRSLLRGKRMLVVLDNARDVDHVLPLIPGAPDCLTIVTSRNRLTGLVAAEGARPFTLDPMPVDEARTMVALRLGAARSAAEPDAVDEIVAMCGRLPLALAVVSARAAAYPDVPLSAIARELRDAQGGLDAFSYDDTSDLRAVFSWSYRTLSPRAARLFRLLARHWGPDISTPASASLLGVDVRTARAALGELTRTRLMTEHRPGRFQFHDLIRVYGLELGDGLDTEQDRREALRRTADHYLHSAHGIGLVLQPHQPSSPQAPPAPGVTPEVARDRDRAMAWFRAEQHVLHNFVDQAAERGFADHAWRIAVSMQEFFQRQGVHLSWAATMRAALRAARSVDDQVGEARTLRSLAGAHYFMGDTEGALAHLRRTAELLDRLGWVDDQAYVQRNIGDVLARRGQDVYGDHAGAFGYYERAHRLYRDMGHVGGVAISLEGMGVCALRLGRTDEALDLLDRAMGMFRQADDLNGQANCWAEFGEAHLRLHRYEEAVTCLQRAVDMHRAQASLVGEVGSLVLLGDAHVGAGDPVRARGLWQEASALVENSRIHRVGPSLFTPEEVRKRIARLDRA</sequence>
<dbReference type="Gene3D" id="1.10.10.10">
    <property type="entry name" value="Winged helix-like DNA-binding domain superfamily/Winged helix DNA-binding domain"/>
    <property type="match status" value="1"/>
</dbReference>
<dbReference type="Proteomes" id="UP000239494">
    <property type="component" value="Unassembled WGS sequence"/>
</dbReference>
<evidence type="ECO:0000256" key="1">
    <source>
        <dbReference type="ARBA" id="ARBA00005820"/>
    </source>
</evidence>